<dbReference type="GO" id="GO:0005737">
    <property type="term" value="C:cytoplasm"/>
    <property type="evidence" value="ECO:0007669"/>
    <property type="project" value="UniProtKB-SubCell"/>
</dbReference>
<feature type="repeat" description="TPR" evidence="6">
    <location>
        <begin position="655"/>
        <end position="688"/>
    </location>
</feature>
<evidence type="ECO:0000256" key="3">
    <source>
        <dbReference type="ARBA" id="ARBA00022737"/>
    </source>
</evidence>
<keyword evidence="4 6" id="KW-0802">TPR repeat</keyword>
<dbReference type="InterPro" id="IPR011990">
    <property type="entry name" value="TPR-like_helical_dom_sf"/>
</dbReference>
<evidence type="ECO:0000313" key="7">
    <source>
        <dbReference type="EMBL" id="MBI2877009.1"/>
    </source>
</evidence>
<evidence type="ECO:0000256" key="1">
    <source>
        <dbReference type="ARBA" id="ARBA00004496"/>
    </source>
</evidence>
<name>A0A932CPN3_UNCTE</name>
<comment type="similarity">
    <text evidence="5">Belongs to the Rap family.</text>
</comment>
<protein>
    <submittedName>
        <fullName evidence="7">Tetratricopeptide repeat protein</fullName>
    </submittedName>
</protein>
<dbReference type="Pfam" id="PF13424">
    <property type="entry name" value="TPR_12"/>
    <property type="match status" value="1"/>
</dbReference>
<accession>A0A932CPN3</accession>
<dbReference type="PANTHER" id="PTHR46630">
    <property type="entry name" value="TETRATRICOPEPTIDE REPEAT PROTEIN 29"/>
    <property type="match status" value="1"/>
</dbReference>
<dbReference type="SUPFAM" id="SSF48452">
    <property type="entry name" value="TPR-like"/>
    <property type="match status" value="1"/>
</dbReference>
<reference evidence="7" key="1">
    <citation type="submission" date="2020-07" db="EMBL/GenBank/DDBJ databases">
        <title>Huge and variable diversity of episymbiotic CPR bacteria and DPANN archaea in groundwater ecosystems.</title>
        <authorList>
            <person name="He C.Y."/>
            <person name="Keren R."/>
            <person name="Whittaker M."/>
            <person name="Farag I.F."/>
            <person name="Doudna J."/>
            <person name="Cate J.H.D."/>
            <person name="Banfield J.F."/>
        </authorList>
    </citation>
    <scope>NUCLEOTIDE SEQUENCE</scope>
    <source>
        <strain evidence="7">NC_groundwater_672_Ag_B-0.1um_62_36</strain>
    </source>
</reference>
<comment type="caution">
    <text evidence="7">The sequence shown here is derived from an EMBL/GenBank/DDBJ whole genome shotgun (WGS) entry which is preliminary data.</text>
</comment>
<gene>
    <name evidence="7" type="ORF">HYY20_09025</name>
</gene>
<organism evidence="7 8">
    <name type="scientific">Tectimicrobiota bacterium</name>
    <dbReference type="NCBI Taxonomy" id="2528274"/>
    <lineage>
        <taxon>Bacteria</taxon>
        <taxon>Pseudomonadati</taxon>
        <taxon>Nitrospinota/Tectimicrobiota group</taxon>
        <taxon>Candidatus Tectimicrobiota</taxon>
    </lineage>
</organism>
<evidence type="ECO:0000256" key="4">
    <source>
        <dbReference type="ARBA" id="ARBA00022803"/>
    </source>
</evidence>
<evidence type="ECO:0000313" key="8">
    <source>
        <dbReference type="Proteomes" id="UP000769766"/>
    </source>
</evidence>
<evidence type="ECO:0000256" key="2">
    <source>
        <dbReference type="ARBA" id="ARBA00022490"/>
    </source>
</evidence>
<sequence>MSQEISIAPQIETDRAVFLNRQAAQLNRMLDNPYGGPRPIAQTGILEQIGSLLWEASGLNEKGLLEAIESAREEETPVRLIVTGEAFSHLPWELLYHGHPELGFLGRHPWCVVARRIRGDGKKSPQARPGPFRLLLFISSPEDLDPERSRLDFEREEELLFTALDGPWARGELDIDVAEDGFARTLLDRLERNRYHTLIERRPDTRLLGFRAPFDLNTLYEPLRREAFDGTEEPALHSAVQMEPELRERIRRLLLSLARRKRPCAFVLDNLEALQEIRTLEISPDHQDSLWLLRTICELPPPTRVLLTGRYAFRGLSEEMAKPCPVRDAPYGDVLRRMNRLKWPEAMDAAKKRWIYRVLGGNHRAIEWTAQLLGDQPGKAGELVEALGKVQAPPETPEAVMDVVLEAMRQNLLLATLRQQLTGEQDRLLRAASLYRVSVHDDGLRAIELRPEQSEANRDRLVEYALLEWAVDPSLELDYFFVPPVVKELLGDCGLSLQELQSLHRAMGRYHRFQGEHLSHRLSDYIEAIYHFRQAGDHAPADELAEEVSGFYYDISNYADANQLTEEIVGRSAPPPPWWALNCYGRCQLVLGFPQKALAAFERALPVALTQKDRGATLDNIGLTYKAWGDYKTALGYFKQSLKICQKIGDKAGEGATLGNIGLTYQAWGDYESALGYLQQSLKIQQEIGDKVEMSRSLYNMGFIALESKDLGQAMTLWSEALSLAMKAQDALGIFHVAGTLGSVLAQAGNPEEARKLLTLAVEVGRQAGFPKVQELEEVLQRLQP</sequence>
<dbReference type="SMART" id="SM00028">
    <property type="entry name" value="TPR"/>
    <property type="match status" value="5"/>
</dbReference>
<dbReference type="PROSITE" id="PS50005">
    <property type="entry name" value="TPR"/>
    <property type="match status" value="1"/>
</dbReference>
<dbReference type="InterPro" id="IPR051476">
    <property type="entry name" value="Bac_ResReg_Asp_Phosphatase"/>
</dbReference>
<proteinExistence type="inferred from homology"/>
<dbReference type="Proteomes" id="UP000769766">
    <property type="component" value="Unassembled WGS sequence"/>
</dbReference>
<dbReference type="Gene3D" id="1.25.40.10">
    <property type="entry name" value="Tetratricopeptide repeat domain"/>
    <property type="match status" value="1"/>
</dbReference>
<evidence type="ECO:0000256" key="6">
    <source>
        <dbReference type="PROSITE-ProRule" id="PRU00339"/>
    </source>
</evidence>
<evidence type="ECO:0000256" key="5">
    <source>
        <dbReference type="ARBA" id="ARBA00038253"/>
    </source>
</evidence>
<dbReference type="InterPro" id="IPR019734">
    <property type="entry name" value="TPR_rpt"/>
</dbReference>
<comment type="subcellular location">
    <subcellularLocation>
        <location evidence="1">Cytoplasm</location>
    </subcellularLocation>
</comment>
<dbReference type="PANTHER" id="PTHR46630:SF1">
    <property type="entry name" value="TETRATRICOPEPTIDE REPEAT PROTEIN 29"/>
    <property type="match status" value="1"/>
</dbReference>
<dbReference type="EMBL" id="JACPRF010000272">
    <property type="protein sequence ID" value="MBI2877009.1"/>
    <property type="molecule type" value="Genomic_DNA"/>
</dbReference>
<dbReference type="AlphaFoldDB" id="A0A932CPN3"/>
<keyword evidence="2" id="KW-0963">Cytoplasm</keyword>
<keyword evidence="3" id="KW-0677">Repeat</keyword>